<dbReference type="InterPro" id="IPR050261">
    <property type="entry name" value="FrsA_esterase"/>
</dbReference>
<feature type="domain" description="Dienelactone hydrolase" evidence="1">
    <location>
        <begin position="179"/>
        <end position="324"/>
    </location>
</feature>
<proteinExistence type="predicted"/>
<organism evidence="2 3">
    <name type="scientific">Psychroserpens algicola</name>
    <dbReference type="NCBI Taxonomy" id="1719034"/>
    <lineage>
        <taxon>Bacteria</taxon>
        <taxon>Pseudomonadati</taxon>
        <taxon>Bacteroidota</taxon>
        <taxon>Flavobacteriia</taxon>
        <taxon>Flavobacteriales</taxon>
        <taxon>Flavobacteriaceae</taxon>
        <taxon>Psychroserpens</taxon>
    </lineage>
</organism>
<evidence type="ECO:0000259" key="1">
    <source>
        <dbReference type="Pfam" id="PF01738"/>
    </source>
</evidence>
<evidence type="ECO:0000313" key="2">
    <source>
        <dbReference type="EMBL" id="MCK8480351.1"/>
    </source>
</evidence>
<dbReference type="InterPro" id="IPR002925">
    <property type="entry name" value="Dienelactn_hydro"/>
</dbReference>
<dbReference type="EMBL" id="JALPQF010000005">
    <property type="protein sequence ID" value="MCK8480351.1"/>
    <property type="molecule type" value="Genomic_DNA"/>
</dbReference>
<dbReference type="SUPFAM" id="SSF53474">
    <property type="entry name" value="alpha/beta-Hydrolases"/>
    <property type="match status" value="1"/>
</dbReference>
<name>A0ABT0H7M6_9FLAO</name>
<keyword evidence="3" id="KW-1185">Reference proteome</keyword>
<gene>
    <name evidence="2" type="ORF">MUY34_06940</name>
</gene>
<sequence length="380" mass="42487">MITHSNFKSERLIKALQFVIAILISSTISAQDYTKQIDAFAQSFAEKHTNAIQPYLSDELMFGEIPTTNTPAIMKNIVTNLPKLNSMTIIKTENGKAYIAYDFETLGKRKSHIHFNTDGKIIKIELIENLIKMEQEARRQQQSVQLPNPGELGNKHQSETIEFPSQDGLIIHGNLYEVAKNKPVILLLHQAGYNRMEYTDIAPKLNELGYNCLAIDLRSGGRFAETPNYTNQNALEKGLEPKMIDAQQDIVAAVKYLNKRYDKKVIVFGSSYSSSLALLESVNNTKIKAVIGCSPGDYFQNDAPSLATVFSKIKTPYLVTSSKQEASTLSGLINGSKLHIHQYQFIPESDGFHGSKALWSGQKGADDYWKAVTEFLTNIK</sequence>
<keyword evidence="2" id="KW-0378">Hydrolase</keyword>
<protein>
    <submittedName>
        <fullName evidence="2">Dienelactone hydrolase family protein</fullName>
    </submittedName>
</protein>
<dbReference type="Pfam" id="PF01738">
    <property type="entry name" value="DLH"/>
    <property type="match status" value="1"/>
</dbReference>
<dbReference type="RefSeq" id="WP_248412478.1">
    <property type="nucleotide sequence ID" value="NZ_JALPQF010000005.1"/>
</dbReference>
<dbReference type="Proteomes" id="UP001203687">
    <property type="component" value="Unassembled WGS sequence"/>
</dbReference>
<reference evidence="2" key="1">
    <citation type="submission" date="2022-04" db="EMBL/GenBank/DDBJ databases">
        <authorList>
            <person name="Ren T."/>
        </authorList>
    </citation>
    <scope>NUCLEOTIDE SEQUENCE</scope>
    <source>
        <strain evidence="2">F63249</strain>
    </source>
</reference>
<dbReference type="InterPro" id="IPR029058">
    <property type="entry name" value="AB_hydrolase_fold"/>
</dbReference>
<evidence type="ECO:0000313" key="3">
    <source>
        <dbReference type="Proteomes" id="UP001203687"/>
    </source>
</evidence>
<comment type="caution">
    <text evidence="2">The sequence shown here is derived from an EMBL/GenBank/DDBJ whole genome shotgun (WGS) entry which is preliminary data.</text>
</comment>
<dbReference type="PANTHER" id="PTHR22946">
    <property type="entry name" value="DIENELACTONE HYDROLASE DOMAIN-CONTAINING PROTEIN-RELATED"/>
    <property type="match status" value="1"/>
</dbReference>
<accession>A0ABT0H7M6</accession>
<dbReference type="Gene3D" id="3.40.50.1820">
    <property type="entry name" value="alpha/beta hydrolase"/>
    <property type="match status" value="1"/>
</dbReference>
<dbReference type="GO" id="GO:0016787">
    <property type="term" value="F:hydrolase activity"/>
    <property type="evidence" value="ECO:0007669"/>
    <property type="project" value="UniProtKB-KW"/>
</dbReference>